<gene>
    <name evidence="1" type="ORF">g.42597</name>
</gene>
<reference evidence="1" key="1">
    <citation type="submission" date="2015-11" db="EMBL/GenBank/DDBJ databases">
        <title>De novo transcriptome assembly of four potential Pierce s Disease insect vectors from Arizona vineyards.</title>
        <authorList>
            <person name="Tassone E.E."/>
        </authorList>
    </citation>
    <scope>NUCLEOTIDE SEQUENCE</scope>
</reference>
<sequence length="139" mass="16172">SPYQIGLIDSLEHIQNRFIRMIGLRLGFEYRNVPLNALKLHLNLMPLHLRRQVTDLLFLKKLICSVIEAPQLLEGLDFRASRQLRHPQLFARQHYTTQYLFHSALPRLQRLANNLPGELDFFSAGSDGFKKSILTCLDF</sequence>
<feature type="non-terminal residue" evidence="1">
    <location>
        <position position="1"/>
    </location>
</feature>
<dbReference type="AlphaFoldDB" id="A0A1B6MG65"/>
<name>A0A1B6MG65_9HEMI</name>
<protein>
    <submittedName>
        <fullName evidence="1">Uncharacterized protein</fullName>
    </submittedName>
</protein>
<dbReference type="EMBL" id="GEBQ01005040">
    <property type="protein sequence ID" value="JAT34937.1"/>
    <property type="molecule type" value="Transcribed_RNA"/>
</dbReference>
<evidence type="ECO:0000313" key="1">
    <source>
        <dbReference type="EMBL" id="JAT34937.1"/>
    </source>
</evidence>
<organism evidence="1">
    <name type="scientific">Graphocephala atropunctata</name>
    <dbReference type="NCBI Taxonomy" id="36148"/>
    <lineage>
        <taxon>Eukaryota</taxon>
        <taxon>Metazoa</taxon>
        <taxon>Ecdysozoa</taxon>
        <taxon>Arthropoda</taxon>
        <taxon>Hexapoda</taxon>
        <taxon>Insecta</taxon>
        <taxon>Pterygota</taxon>
        <taxon>Neoptera</taxon>
        <taxon>Paraneoptera</taxon>
        <taxon>Hemiptera</taxon>
        <taxon>Auchenorrhyncha</taxon>
        <taxon>Membracoidea</taxon>
        <taxon>Cicadellidae</taxon>
        <taxon>Cicadellinae</taxon>
        <taxon>Cicadellini</taxon>
        <taxon>Graphocephala</taxon>
    </lineage>
</organism>
<accession>A0A1B6MG65</accession>
<proteinExistence type="predicted"/>